<keyword evidence="4" id="KW-0067">ATP-binding</keyword>
<comment type="catalytic activity">
    <reaction evidence="1">
        <text>ATP + protein L-histidine = ADP + protein N-phospho-L-histidine.</text>
        <dbReference type="EC" id="2.7.13.3"/>
    </reaction>
</comment>
<feature type="domain" description="Histidine kinase" evidence="3">
    <location>
        <begin position="10"/>
        <end position="229"/>
    </location>
</feature>
<keyword evidence="5" id="KW-1185">Reference proteome</keyword>
<dbReference type="GO" id="GO:0005524">
    <property type="term" value="F:ATP binding"/>
    <property type="evidence" value="ECO:0007669"/>
    <property type="project" value="UniProtKB-KW"/>
</dbReference>
<dbReference type="Gene3D" id="1.10.287.130">
    <property type="match status" value="1"/>
</dbReference>
<dbReference type="InterPro" id="IPR005467">
    <property type="entry name" value="His_kinase_dom"/>
</dbReference>
<name>A0ABY8JIE1_9BRAD</name>
<dbReference type="PANTHER" id="PTHR43065:SF42">
    <property type="entry name" value="TWO-COMPONENT SENSOR PPRA"/>
    <property type="match status" value="1"/>
</dbReference>
<dbReference type="SMART" id="SM00387">
    <property type="entry name" value="HATPase_c"/>
    <property type="match status" value="1"/>
</dbReference>
<dbReference type="EMBL" id="CP121646">
    <property type="protein sequence ID" value="WFU64868.1"/>
    <property type="molecule type" value="Genomic_DNA"/>
</dbReference>
<reference evidence="4 5" key="1">
    <citation type="submission" date="2023-04" db="EMBL/GenBank/DDBJ databases">
        <title>Australian commercial rhizobial inoculants.</title>
        <authorList>
            <person name="Kohlmeier M.G."/>
            <person name="O'Hara G.W."/>
            <person name="Colombi E."/>
            <person name="Ramsay J.P."/>
            <person name="Terpolilli J."/>
        </authorList>
    </citation>
    <scope>NUCLEOTIDE SEQUENCE [LARGE SCALE GENOMIC DNA]</scope>
    <source>
        <strain evidence="4 5">CB627</strain>
    </source>
</reference>
<evidence type="ECO:0000256" key="1">
    <source>
        <dbReference type="ARBA" id="ARBA00000085"/>
    </source>
</evidence>
<dbReference type="Gene3D" id="3.30.565.10">
    <property type="entry name" value="Histidine kinase-like ATPase, C-terminal domain"/>
    <property type="match status" value="1"/>
</dbReference>
<organism evidence="4 5">
    <name type="scientific">Bradyrhizobium brasilense</name>
    <dbReference type="NCBI Taxonomy" id="1419277"/>
    <lineage>
        <taxon>Bacteria</taxon>
        <taxon>Pseudomonadati</taxon>
        <taxon>Pseudomonadota</taxon>
        <taxon>Alphaproteobacteria</taxon>
        <taxon>Hyphomicrobiales</taxon>
        <taxon>Nitrobacteraceae</taxon>
        <taxon>Bradyrhizobium</taxon>
    </lineage>
</organism>
<evidence type="ECO:0000313" key="5">
    <source>
        <dbReference type="Proteomes" id="UP001221546"/>
    </source>
</evidence>
<evidence type="ECO:0000256" key="2">
    <source>
        <dbReference type="ARBA" id="ARBA00012438"/>
    </source>
</evidence>
<accession>A0ABY8JIE1</accession>
<keyword evidence="4" id="KW-0547">Nucleotide-binding</keyword>
<dbReference type="EC" id="2.7.13.3" evidence="2"/>
<dbReference type="PRINTS" id="PR00344">
    <property type="entry name" value="BCTRLSENSOR"/>
</dbReference>
<dbReference type="InterPro" id="IPR003594">
    <property type="entry name" value="HATPase_dom"/>
</dbReference>
<gene>
    <name evidence="4" type="ORF">QA636_04785</name>
</gene>
<dbReference type="InterPro" id="IPR036890">
    <property type="entry name" value="HATPase_C_sf"/>
</dbReference>
<dbReference type="Proteomes" id="UP001221546">
    <property type="component" value="Chromosome"/>
</dbReference>
<evidence type="ECO:0000313" key="4">
    <source>
        <dbReference type="EMBL" id="WFU64868.1"/>
    </source>
</evidence>
<sequence>MHLMEELASGVAHDFNNRLQNMASALSLMRARVAAGCTSDLDSLIEVAERSLVSASKLAHHLMNIGRNTDVQAGNVFQLNDVLLSMNDLLHCAAGDRVDLRLIMSASTTAVRCDPHLLECAIINLVINSRDAMPKGGTITIETSTTCSSEGDNGYRYVTLCVTDSGDGISSDVIAKVFEPFFTTKPNGVGTGLGLPMVRHFVDQARGHIEVHSAPHQGTCVRINLPIATER</sequence>
<dbReference type="RefSeq" id="WP_076828087.1">
    <property type="nucleotide sequence ID" value="NZ_CP121646.1"/>
</dbReference>
<proteinExistence type="predicted"/>
<dbReference type="Pfam" id="PF02518">
    <property type="entry name" value="HATPase_c"/>
    <property type="match status" value="1"/>
</dbReference>
<dbReference type="PROSITE" id="PS50109">
    <property type="entry name" value="HIS_KIN"/>
    <property type="match status" value="1"/>
</dbReference>
<protein>
    <recommendedName>
        <fullName evidence="2">histidine kinase</fullName>
        <ecNumber evidence="2">2.7.13.3</ecNumber>
    </recommendedName>
</protein>
<dbReference type="PANTHER" id="PTHR43065">
    <property type="entry name" value="SENSOR HISTIDINE KINASE"/>
    <property type="match status" value="1"/>
</dbReference>
<dbReference type="InterPro" id="IPR004358">
    <property type="entry name" value="Sig_transdc_His_kin-like_C"/>
</dbReference>
<dbReference type="SUPFAM" id="SSF55874">
    <property type="entry name" value="ATPase domain of HSP90 chaperone/DNA topoisomerase II/histidine kinase"/>
    <property type="match status" value="1"/>
</dbReference>
<evidence type="ECO:0000259" key="3">
    <source>
        <dbReference type="PROSITE" id="PS50109"/>
    </source>
</evidence>